<sequence>MSDIRFEGLLQKPGRIPGRKTKVWSVLSGKELLFYRENKRSSCIGSLELSLVRKVEKVVSDGSEFRIDHDGTLYLYAAEDCVKCDEWIKHILEAVLQAVQSVDRNKQVPFGQNTEKSKVEASRKSDKADDKKISIQSKIKSFLPSGNKQKSALQTREQSRTVKKISREQSSFKQEEDRRSGDEGQDSLSVKEPVTLLKSQKSIESHITRSTTAPRKESLNTTENSPKELVQKDPRVNQSELSEQTLQESSNACNKHEVSSSVKSFQDTDRSSTSLWSTGKDTRPDSGYETLVGSENRKSVLTEEYGEIDISQVVLRKSRLSINSLTMNNSENEVPKDEPVPVSKETPEVPETNQEQGPVYENHVDDIEGLGHTSVSNGLLQMDSTVESIQGHEGVDAVRREERAKVKPVPMRRRPSKKSTLIEVNVPRAVVEDEETDEKSDDTAQVSSDGDLLTEEQEEMLNNLTFDPIDEIPYKVDDVVKEAFSEIREIVNHRNTRTRNSFIPDSNPVDKLRELLQQL</sequence>
<feature type="compositionally biased region" description="Basic and acidic residues" evidence="1">
    <location>
        <begin position="225"/>
        <end position="235"/>
    </location>
</feature>
<evidence type="ECO:0000313" key="3">
    <source>
        <dbReference type="Proteomes" id="UP000694844"/>
    </source>
</evidence>
<protein>
    <submittedName>
        <fullName evidence="4">Uncharacterized protein LOC111120767</fullName>
    </submittedName>
</protein>
<feature type="region of interest" description="Disordered" evidence="1">
    <location>
        <begin position="432"/>
        <end position="451"/>
    </location>
</feature>
<feature type="compositionally biased region" description="Basic and acidic residues" evidence="1">
    <location>
        <begin position="115"/>
        <end position="132"/>
    </location>
</feature>
<dbReference type="SUPFAM" id="SSF50729">
    <property type="entry name" value="PH domain-like"/>
    <property type="match status" value="1"/>
</dbReference>
<feature type="region of interest" description="Disordered" evidence="1">
    <location>
        <begin position="328"/>
        <end position="358"/>
    </location>
</feature>
<proteinExistence type="predicted"/>
<dbReference type="PROSITE" id="PS50003">
    <property type="entry name" value="PH_DOMAIN"/>
    <property type="match status" value="1"/>
</dbReference>
<dbReference type="RefSeq" id="XP_022317435.1">
    <property type="nucleotide sequence ID" value="XM_022461727.1"/>
</dbReference>
<evidence type="ECO:0000313" key="4">
    <source>
        <dbReference type="RefSeq" id="XP_022317435.1"/>
    </source>
</evidence>
<name>A0A8B8CNS1_CRAVI</name>
<feature type="region of interest" description="Disordered" evidence="1">
    <location>
        <begin position="144"/>
        <end position="290"/>
    </location>
</feature>
<dbReference type="AlphaFoldDB" id="A0A8B8CNS1"/>
<feature type="domain" description="PH" evidence="2">
    <location>
        <begin position="3"/>
        <end position="96"/>
    </location>
</feature>
<dbReference type="OrthoDB" id="6158543at2759"/>
<feature type="compositionally biased region" description="Basic and acidic residues" evidence="1">
    <location>
        <begin position="173"/>
        <end position="182"/>
    </location>
</feature>
<dbReference type="Gene3D" id="2.30.29.30">
    <property type="entry name" value="Pleckstrin-homology domain (PH domain)/Phosphotyrosine-binding domain (PTB)"/>
    <property type="match status" value="1"/>
</dbReference>
<evidence type="ECO:0000259" key="2">
    <source>
        <dbReference type="PROSITE" id="PS50003"/>
    </source>
</evidence>
<feature type="compositionally biased region" description="Low complexity" evidence="1">
    <location>
        <begin position="238"/>
        <end position="250"/>
    </location>
</feature>
<reference evidence="4" key="1">
    <citation type="submission" date="2025-08" db="UniProtKB">
        <authorList>
            <consortium name="RefSeq"/>
        </authorList>
    </citation>
    <scope>IDENTIFICATION</scope>
    <source>
        <tissue evidence="4">Whole sample</tissue>
    </source>
</reference>
<dbReference type="GeneID" id="111120767"/>
<gene>
    <name evidence="4" type="primary">LOC111120767</name>
</gene>
<evidence type="ECO:0000256" key="1">
    <source>
        <dbReference type="SAM" id="MobiDB-lite"/>
    </source>
</evidence>
<accession>A0A8B8CNS1</accession>
<feature type="region of interest" description="Disordered" evidence="1">
    <location>
        <begin position="109"/>
        <end position="132"/>
    </location>
</feature>
<dbReference type="Proteomes" id="UP000694844">
    <property type="component" value="Chromosome 2"/>
</dbReference>
<dbReference type="SMART" id="SM00233">
    <property type="entry name" value="PH"/>
    <property type="match status" value="1"/>
</dbReference>
<dbReference type="Pfam" id="PF00169">
    <property type="entry name" value="PH"/>
    <property type="match status" value="1"/>
</dbReference>
<feature type="compositionally biased region" description="Polar residues" evidence="1">
    <location>
        <begin position="259"/>
        <end position="279"/>
    </location>
</feature>
<feature type="compositionally biased region" description="Polar residues" evidence="1">
    <location>
        <begin position="208"/>
        <end position="224"/>
    </location>
</feature>
<feature type="compositionally biased region" description="Polar residues" evidence="1">
    <location>
        <begin position="144"/>
        <end position="156"/>
    </location>
</feature>
<keyword evidence="3" id="KW-1185">Reference proteome</keyword>
<dbReference type="InterPro" id="IPR001849">
    <property type="entry name" value="PH_domain"/>
</dbReference>
<dbReference type="KEGG" id="cvn:111120767"/>
<organism evidence="3 4">
    <name type="scientific">Crassostrea virginica</name>
    <name type="common">Eastern oyster</name>
    <dbReference type="NCBI Taxonomy" id="6565"/>
    <lineage>
        <taxon>Eukaryota</taxon>
        <taxon>Metazoa</taxon>
        <taxon>Spiralia</taxon>
        <taxon>Lophotrochozoa</taxon>
        <taxon>Mollusca</taxon>
        <taxon>Bivalvia</taxon>
        <taxon>Autobranchia</taxon>
        <taxon>Pteriomorphia</taxon>
        <taxon>Ostreida</taxon>
        <taxon>Ostreoidea</taxon>
        <taxon>Ostreidae</taxon>
        <taxon>Crassostrea</taxon>
    </lineage>
</organism>
<dbReference type="InterPro" id="IPR011993">
    <property type="entry name" value="PH-like_dom_sf"/>
</dbReference>